<gene>
    <name evidence="3" type="ORF">MICPUN_59890</name>
</gene>
<dbReference type="KEGG" id="mis:MICPUN_59890"/>
<dbReference type="GeneID" id="8245149"/>
<dbReference type="Proteomes" id="UP000002009">
    <property type="component" value="Chromosome 7"/>
</dbReference>
<dbReference type="EMBL" id="CP001328">
    <property type="protein sequence ID" value="ACO64766.1"/>
    <property type="molecule type" value="Genomic_DNA"/>
</dbReference>
<dbReference type="OMA" id="SAICAHG"/>
<feature type="coiled-coil region" evidence="1">
    <location>
        <begin position="27"/>
        <end position="54"/>
    </location>
</feature>
<dbReference type="AlphaFoldDB" id="C1E9Z2"/>
<reference evidence="3 4" key="1">
    <citation type="journal article" date="2009" name="Science">
        <title>Green evolution and dynamic adaptations revealed by genomes of the marine picoeukaryotes Micromonas.</title>
        <authorList>
            <person name="Worden A.Z."/>
            <person name="Lee J.H."/>
            <person name="Mock T."/>
            <person name="Rouze P."/>
            <person name="Simmons M.P."/>
            <person name="Aerts A.L."/>
            <person name="Allen A.E."/>
            <person name="Cuvelier M.L."/>
            <person name="Derelle E."/>
            <person name="Everett M.V."/>
            <person name="Foulon E."/>
            <person name="Grimwood J."/>
            <person name="Gundlach H."/>
            <person name="Henrissat B."/>
            <person name="Napoli C."/>
            <person name="McDonald S.M."/>
            <person name="Parker M.S."/>
            <person name="Rombauts S."/>
            <person name="Salamov A."/>
            <person name="Von Dassow P."/>
            <person name="Badger J.H."/>
            <person name="Coutinho P.M."/>
            <person name="Demir E."/>
            <person name="Dubchak I."/>
            <person name="Gentemann C."/>
            <person name="Eikrem W."/>
            <person name="Gready J.E."/>
            <person name="John U."/>
            <person name="Lanier W."/>
            <person name="Lindquist E.A."/>
            <person name="Lucas S."/>
            <person name="Mayer K.F."/>
            <person name="Moreau H."/>
            <person name="Not F."/>
            <person name="Otillar R."/>
            <person name="Panaud O."/>
            <person name="Pangilinan J."/>
            <person name="Paulsen I."/>
            <person name="Piegu B."/>
            <person name="Poliakov A."/>
            <person name="Robbens S."/>
            <person name="Schmutz J."/>
            <person name="Toulza E."/>
            <person name="Wyss T."/>
            <person name="Zelensky A."/>
            <person name="Zhou K."/>
            <person name="Armbrust E.V."/>
            <person name="Bhattacharya D."/>
            <person name="Goodenough U.W."/>
            <person name="Van de Peer Y."/>
            <person name="Grigoriev I.V."/>
        </authorList>
    </citation>
    <scope>NUCLEOTIDE SEQUENCE [LARGE SCALE GENOMIC DNA]</scope>
    <source>
        <strain evidence="4">RCC299 / NOUM17</strain>
    </source>
</reference>
<protein>
    <submittedName>
        <fullName evidence="3">Uncharacterized protein</fullName>
    </submittedName>
</protein>
<feature type="region of interest" description="Disordered" evidence="2">
    <location>
        <begin position="73"/>
        <end position="184"/>
    </location>
</feature>
<evidence type="ECO:0000313" key="4">
    <source>
        <dbReference type="Proteomes" id="UP000002009"/>
    </source>
</evidence>
<evidence type="ECO:0000313" key="3">
    <source>
        <dbReference type="EMBL" id="ACO64766.1"/>
    </source>
</evidence>
<feature type="compositionally biased region" description="Low complexity" evidence="2">
    <location>
        <begin position="82"/>
        <end position="99"/>
    </location>
</feature>
<name>C1E9Z2_MICCC</name>
<organism evidence="3 4">
    <name type="scientific">Micromonas commoda (strain RCC299 / NOUM17 / CCMP2709)</name>
    <name type="common">Picoplanktonic green alga</name>
    <dbReference type="NCBI Taxonomy" id="296587"/>
    <lineage>
        <taxon>Eukaryota</taxon>
        <taxon>Viridiplantae</taxon>
        <taxon>Chlorophyta</taxon>
        <taxon>Mamiellophyceae</taxon>
        <taxon>Mamiellales</taxon>
        <taxon>Mamiellaceae</taxon>
        <taxon>Micromonas</taxon>
    </lineage>
</organism>
<dbReference type="RefSeq" id="XP_002503508.1">
    <property type="nucleotide sequence ID" value="XM_002503462.1"/>
</dbReference>
<keyword evidence="1" id="KW-0175">Coiled coil</keyword>
<accession>C1E9Z2</accession>
<keyword evidence="4" id="KW-1185">Reference proteome</keyword>
<evidence type="ECO:0000256" key="2">
    <source>
        <dbReference type="SAM" id="MobiDB-lite"/>
    </source>
</evidence>
<sequence>MSSALVARLRHLESQVASLETTCAARVDVLARACETLREENEALRFEVARHREVDQTLLEGLLDDLAPVSSHDRVGDDGVDAGRATATATAPSPAAPSARAERLGAFLHGWDEDEGRKRPRDEGERPRDERAAPSVKIEPSLGSEARLPSAAAAEADGEAFGGESESKYVANEDEDEDDGATCQPVPRMYETAANGRQFLLCKHALKKAWCPECQVVPRKPKGRPNRRPAGSVCEHGTRRATCKTCKGASICVHGKRKTICRLCGGGSICVHDRYRYRCVLCKGGAVCRHNRRKYQCTLCFAERACEHGLDAKECADCVLLKVELAEFGSEDTFEDV</sequence>
<dbReference type="InParanoid" id="C1E9Z2"/>
<evidence type="ECO:0000256" key="1">
    <source>
        <dbReference type="SAM" id="Coils"/>
    </source>
</evidence>
<feature type="compositionally biased region" description="Basic and acidic residues" evidence="2">
    <location>
        <begin position="115"/>
        <end position="132"/>
    </location>
</feature>
<proteinExistence type="predicted"/>